<sequence length="282" mass="30326">MRAYLFATTSERNPMSKRWIPVIALACAVGTAQGATLFSDGFESGGLNRSEGGISWGYSTSASVSANNAYSGSSSLAFVYDGVGDGSDSFAEQRLELGQAYRELWFGYDLYIPANYSHRSQSGPSNNKFIAIYRDPYTNPGFQVNFSLNADGSGGSTLMAHRYDYGSEAGILSAGSFIDSSDLGRWHKIVVHVKVPSSGSASDGVLQLWKDGEQMADFTGVAMYGGDGQNYFDEAYLLGWANSGFDQRTVFYLDNLVVSDTPLSGDVTAPPEPPTVIDTEVQ</sequence>
<reference evidence="2" key="1">
    <citation type="submission" date="2019-06" db="EMBL/GenBank/DDBJ databases">
        <authorList>
            <person name="Murdoch R.W."/>
            <person name="Fathepure B."/>
        </authorList>
    </citation>
    <scope>NUCLEOTIDE SEQUENCE</scope>
</reference>
<dbReference type="AlphaFoldDB" id="A0A5B8RJQ6"/>
<dbReference type="Pfam" id="PF14099">
    <property type="entry name" value="Polysacc_lyase"/>
    <property type="match status" value="1"/>
</dbReference>
<evidence type="ECO:0008006" key="3">
    <source>
        <dbReference type="Google" id="ProtNLM"/>
    </source>
</evidence>
<name>A0A5B8RJQ6_9ZZZZ</name>
<feature type="region of interest" description="Disordered" evidence="1">
    <location>
        <begin position="263"/>
        <end position="282"/>
    </location>
</feature>
<organism evidence="2">
    <name type="scientific">uncultured organism</name>
    <dbReference type="NCBI Taxonomy" id="155900"/>
    <lineage>
        <taxon>unclassified sequences</taxon>
        <taxon>environmental samples</taxon>
    </lineage>
</organism>
<evidence type="ECO:0000256" key="1">
    <source>
        <dbReference type="SAM" id="MobiDB-lite"/>
    </source>
</evidence>
<dbReference type="InterPro" id="IPR025975">
    <property type="entry name" value="Polysacc_lyase"/>
</dbReference>
<protein>
    <recommendedName>
        <fullName evidence="3">Polysaccharide lyase</fullName>
    </recommendedName>
</protein>
<dbReference type="Gene3D" id="2.60.120.200">
    <property type="match status" value="1"/>
</dbReference>
<proteinExistence type="predicted"/>
<evidence type="ECO:0000313" key="2">
    <source>
        <dbReference type="EMBL" id="QEA07335.1"/>
    </source>
</evidence>
<dbReference type="EMBL" id="MN079231">
    <property type="protein sequence ID" value="QEA07335.1"/>
    <property type="molecule type" value="Genomic_DNA"/>
</dbReference>
<accession>A0A5B8RJQ6</accession>
<gene>
    <name evidence="2" type="ORF">KBTEX_03684</name>
</gene>